<dbReference type="AlphaFoldDB" id="A0A3P1AWR3"/>
<dbReference type="Proteomes" id="UP000268372">
    <property type="component" value="Unassembled WGS sequence"/>
</dbReference>
<feature type="chain" id="PRO_5017986590" description="YD repeat-containing protein" evidence="1">
    <location>
        <begin position="25"/>
        <end position="412"/>
    </location>
</feature>
<dbReference type="EMBL" id="RQTJ01000024">
    <property type="protein sequence ID" value="RRA93255.1"/>
    <property type="molecule type" value="Genomic_DNA"/>
</dbReference>
<organism evidence="2 3">
    <name type="scientific">Paenimyroides viscosum</name>
    <dbReference type="NCBI Taxonomy" id="2488729"/>
    <lineage>
        <taxon>Bacteria</taxon>
        <taxon>Pseudomonadati</taxon>
        <taxon>Bacteroidota</taxon>
        <taxon>Flavobacteriia</taxon>
        <taxon>Flavobacteriales</taxon>
        <taxon>Flavobacteriaceae</taxon>
        <taxon>Paenimyroides</taxon>
    </lineage>
</organism>
<evidence type="ECO:0000313" key="3">
    <source>
        <dbReference type="Proteomes" id="UP000268372"/>
    </source>
</evidence>
<protein>
    <recommendedName>
        <fullName evidence="4">YD repeat-containing protein</fullName>
    </recommendedName>
</protein>
<gene>
    <name evidence="2" type="ORF">EG242_10590</name>
</gene>
<sequence>MRIKLHPFFILLFCLFCSITKSHAQREIHPLEPTFTYDYALKYYGNLTLGGFWSLDNFKAPKDVQSIEQYESFYDWSDFYRSRDRMLLGEKNIYYYNKETGFLERSIYLNRNLKTKSTHFYSYKTDSLHLTISIKNNYFARDFTTNTMQYIYDVKTENLLEIRYNNDNKDFIKYTYDKNQKDLTGVEDNSNWRRQEITISYDTLKPIDKIKFSYQIGDNYEFERDSIYLNKAQIFVNVYQRKLEIKTFATGHRFVRGEKEYYENLSKIESNYVSFSSNHISYSLGHRETYPAQRIDNPASIYYPQTGTFLFDEKGKLFFVETPFKIMRSNIFTKRLTPYYEMEENLRIIKKKNDTEWQVNDYNNLYLEKKPLSFKRFAYRFKVKRKQEDIHDIKNGSIYKNNKPVIIYNYYN</sequence>
<dbReference type="RefSeq" id="WP_124899858.1">
    <property type="nucleotide sequence ID" value="NZ_RQTJ01000024.1"/>
</dbReference>
<dbReference type="OrthoDB" id="9817619at2"/>
<evidence type="ECO:0008006" key="4">
    <source>
        <dbReference type="Google" id="ProtNLM"/>
    </source>
</evidence>
<reference evidence="2 3" key="1">
    <citation type="submission" date="2018-11" db="EMBL/GenBank/DDBJ databases">
        <title>Flavobacterium sp. nov., YIM 102796 draft genome.</title>
        <authorList>
            <person name="Li G."/>
            <person name="Jiang Y."/>
        </authorList>
    </citation>
    <scope>NUCLEOTIDE SEQUENCE [LARGE SCALE GENOMIC DNA]</scope>
    <source>
        <strain evidence="2 3">YIM 102796</strain>
    </source>
</reference>
<accession>A0A3P1AWR3</accession>
<proteinExistence type="predicted"/>
<keyword evidence="3" id="KW-1185">Reference proteome</keyword>
<feature type="signal peptide" evidence="1">
    <location>
        <begin position="1"/>
        <end position="24"/>
    </location>
</feature>
<name>A0A3P1AWR3_9FLAO</name>
<evidence type="ECO:0000256" key="1">
    <source>
        <dbReference type="SAM" id="SignalP"/>
    </source>
</evidence>
<keyword evidence="1" id="KW-0732">Signal</keyword>
<comment type="caution">
    <text evidence="2">The sequence shown here is derived from an EMBL/GenBank/DDBJ whole genome shotgun (WGS) entry which is preliminary data.</text>
</comment>
<evidence type="ECO:0000313" key="2">
    <source>
        <dbReference type="EMBL" id="RRA93255.1"/>
    </source>
</evidence>